<dbReference type="RefSeq" id="WP_202951961.1">
    <property type="nucleotide sequence ID" value="NZ_JAPCID010000057.1"/>
</dbReference>
<evidence type="ECO:0000313" key="2">
    <source>
        <dbReference type="EMBL" id="MDA0141448.1"/>
    </source>
</evidence>
<reference evidence="2" key="1">
    <citation type="submission" date="2022-10" db="EMBL/GenBank/DDBJ databases">
        <title>The WGS of Solirubrobacter sp. CPCC 204708.</title>
        <authorList>
            <person name="Jiang Z."/>
        </authorList>
    </citation>
    <scope>NUCLEOTIDE SEQUENCE</scope>
    <source>
        <strain evidence="2">CPCC 204708</strain>
    </source>
</reference>
<keyword evidence="3" id="KW-1185">Reference proteome</keyword>
<gene>
    <name evidence="2" type="ORF">OJ962_28400</name>
</gene>
<organism evidence="2 3">
    <name type="scientific">Solirubrobacter deserti</name>
    <dbReference type="NCBI Taxonomy" id="2282478"/>
    <lineage>
        <taxon>Bacteria</taxon>
        <taxon>Bacillati</taxon>
        <taxon>Actinomycetota</taxon>
        <taxon>Thermoleophilia</taxon>
        <taxon>Solirubrobacterales</taxon>
        <taxon>Solirubrobacteraceae</taxon>
        <taxon>Solirubrobacter</taxon>
    </lineage>
</organism>
<evidence type="ECO:0000313" key="3">
    <source>
        <dbReference type="Proteomes" id="UP001147700"/>
    </source>
</evidence>
<comment type="caution">
    <text evidence="2">The sequence shown here is derived from an EMBL/GenBank/DDBJ whole genome shotgun (WGS) entry which is preliminary data.</text>
</comment>
<dbReference type="Proteomes" id="UP001147700">
    <property type="component" value="Unassembled WGS sequence"/>
</dbReference>
<feature type="signal peptide" evidence="1">
    <location>
        <begin position="1"/>
        <end position="24"/>
    </location>
</feature>
<dbReference type="EMBL" id="JAPCID010000057">
    <property type="protein sequence ID" value="MDA0141448.1"/>
    <property type="molecule type" value="Genomic_DNA"/>
</dbReference>
<name>A0ABT4RST0_9ACTN</name>
<evidence type="ECO:0000256" key="1">
    <source>
        <dbReference type="SAM" id="SignalP"/>
    </source>
</evidence>
<feature type="chain" id="PRO_5045132254" evidence="1">
    <location>
        <begin position="25"/>
        <end position="141"/>
    </location>
</feature>
<protein>
    <submittedName>
        <fullName evidence="2">Uncharacterized protein</fullName>
    </submittedName>
</protein>
<sequence length="141" mass="14857">MQRTFLAGLTAIAATAAIAVPAQAQTTGPQVSTSNCKVRYSRDTGKPFTYAQCEVSVSGATAGQAVKLRYKSNLKTFNPHSEIGPFRGQTGTLALKGNETRGFQIAFNNASMAQVKKQLKITFSSPTAGVTITNPVVTGRS</sequence>
<accession>A0ABT4RST0</accession>
<proteinExistence type="predicted"/>
<keyword evidence="1" id="KW-0732">Signal</keyword>